<dbReference type="InterPro" id="IPR027417">
    <property type="entry name" value="P-loop_NTPase"/>
</dbReference>
<dbReference type="STRING" id="1121420.SAMN02746098_04173"/>
<dbReference type="Proteomes" id="UP000183954">
    <property type="component" value="Unassembled WGS sequence"/>
</dbReference>
<evidence type="ECO:0000256" key="4">
    <source>
        <dbReference type="SAM" id="Coils"/>
    </source>
</evidence>
<dbReference type="AlphaFoldDB" id="A0A1M6BKS6"/>
<evidence type="ECO:0000259" key="5">
    <source>
        <dbReference type="PROSITE" id="PS50893"/>
    </source>
</evidence>
<dbReference type="PANTHER" id="PTHR42855:SF2">
    <property type="entry name" value="DRUG RESISTANCE ABC TRANSPORTER,ATP-BINDING PROTEIN"/>
    <property type="match status" value="1"/>
</dbReference>
<dbReference type="Pfam" id="PF00005">
    <property type="entry name" value="ABC_tran"/>
    <property type="match status" value="2"/>
</dbReference>
<proteinExistence type="predicted"/>
<evidence type="ECO:0000313" key="7">
    <source>
        <dbReference type="Proteomes" id="UP000183954"/>
    </source>
</evidence>
<dbReference type="FunFam" id="3.40.50.300:FF:000011">
    <property type="entry name" value="Putative ABC transporter ATP-binding component"/>
    <property type="match status" value="1"/>
</dbReference>
<dbReference type="GO" id="GO:0016887">
    <property type="term" value="F:ATP hydrolysis activity"/>
    <property type="evidence" value="ECO:0007669"/>
    <property type="project" value="InterPro"/>
</dbReference>
<dbReference type="EMBL" id="FQXJ01000019">
    <property type="protein sequence ID" value="SHI49325.1"/>
    <property type="molecule type" value="Genomic_DNA"/>
</dbReference>
<dbReference type="PANTHER" id="PTHR42855">
    <property type="entry name" value="ABC TRANSPORTER ATP-BINDING SUBUNIT"/>
    <property type="match status" value="1"/>
</dbReference>
<dbReference type="Pfam" id="PF12848">
    <property type="entry name" value="ABC_tran_Xtn"/>
    <property type="match status" value="1"/>
</dbReference>
<dbReference type="SUPFAM" id="SSF52540">
    <property type="entry name" value="P-loop containing nucleoside triphosphate hydrolases"/>
    <property type="match status" value="2"/>
</dbReference>
<feature type="domain" description="ABC transporter" evidence="5">
    <location>
        <begin position="346"/>
        <end position="558"/>
    </location>
</feature>
<evidence type="ECO:0000313" key="6">
    <source>
        <dbReference type="EMBL" id="SHI49325.1"/>
    </source>
</evidence>
<evidence type="ECO:0000256" key="2">
    <source>
        <dbReference type="ARBA" id="ARBA00022741"/>
    </source>
</evidence>
<dbReference type="InterPro" id="IPR003439">
    <property type="entry name" value="ABC_transporter-like_ATP-bd"/>
</dbReference>
<evidence type="ECO:0000256" key="1">
    <source>
        <dbReference type="ARBA" id="ARBA00022737"/>
    </source>
</evidence>
<dbReference type="InterPro" id="IPR032781">
    <property type="entry name" value="ABC_tran_Xtn"/>
</dbReference>
<feature type="domain" description="ABC transporter" evidence="5">
    <location>
        <begin position="25"/>
        <end position="280"/>
    </location>
</feature>
<organism evidence="6 7">
    <name type="scientific">Desulfosporosinus lacus DSM 15449</name>
    <dbReference type="NCBI Taxonomy" id="1121420"/>
    <lineage>
        <taxon>Bacteria</taxon>
        <taxon>Bacillati</taxon>
        <taxon>Bacillota</taxon>
        <taxon>Clostridia</taxon>
        <taxon>Eubacteriales</taxon>
        <taxon>Desulfitobacteriaceae</taxon>
        <taxon>Desulfosporosinus</taxon>
    </lineage>
</organism>
<keyword evidence="3 6" id="KW-0067">ATP-binding</keyword>
<dbReference type="PROSITE" id="PS50893">
    <property type="entry name" value="ABC_TRANSPORTER_2"/>
    <property type="match status" value="2"/>
</dbReference>
<evidence type="ECO:0000256" key="3">
    <source>
        <dbReference type="ARBA" id="ARBA00022840"/>
    </source>
</evidence>
<dbReference type="SMART" id="SM00382">
    <property type="entry name" value="AAA"/>
    <property type="match status" value="2"/>
</dbReference>
<gene>
    <name evidence="6" type="ORF">SAMN02746098_04173</name>
</gene>
<feature type="coiled-coil region" evidence="4">
    <location>
        <begin position="569"/>
        <end position="634"/>
    </location>
</feature>
<dbReference type="InterPro" id="IPR017871">
    <property type="entry name" value="ABC_transporter-like_CS"/>
</dbReference>
<reference evidence="7" key="1">
    <citation type="submission" date="2016-11" db="EMBL/GenBank/DDBJ databases">
        <authorList>
            <person name="Varghese N."/>
            <person name="Submissions S."/>
        </authorList>
    </citation>
    <scope>NUCLEOTIDE SEQUENCE [LARGE SCALE GENOMIC DNA]</scope>
    <source>
        <strain evidence="7">DSM 15449</strain>
    </source>
</reference>
<keyword evidence="1" id="KW-0677">Repeat</keyword>
<dbReference type="GO" id="GO:0005524">
    <property type="term" value="F:ATP binding"/>
    <property type="evidence" value="ECO:0007669"/>
    <property type="project" value="UniProtKB-KW"/>
</dbReference>
<sequence length="640" mass="71700">MLENNVYGIVNRKKMTVTNSNGAGARKMSVLFSRDCGVDISGEPLFRRISFALENGEKAALVGPNGAGKTTLIRACLGDVRLESGEVQILGSYGYLPQTPIVEDEGNVFECVIQERADLLQMQEQLRELEDKMALTPSEKVMEQYAALTESFERQGGYALEALVRRILAGLGLEAEINSQVVRLSGGQKTRLALCKLLLRAPELLILDEPTNHLDIAALEWLEGYLRDYPGALLIVSHDRYFLDRIVSRVFCLENGELKGYTGNYSEYELLKILEAKTLGREAERLANKIAKLEDYVRRNKAGVNSKQARGRESQLQKLKPIQVTKVDHGLSISLGSGGRSGNRVLSIEDLSISFAARNLFSNVQLDLRRGDKVALLGKNGIGKTTLLKAILQKAPFKGTIRLGANVKIAYYSQEHENLGTSGTVMDEIRNVTKLKDPEIRNLLARYGFRKDDVFKLINVLSGGEKSRLALCKLFLEQGNLLLLDEPTNHLDVETRGVLEEALQEYEGTVLVVSHDRYFLDKVVNKIAELTSQGLLLFEGDYTGFKEYKQQEEMSAAPIERALKPSNQDKQESRNLAREKKRMKQLELEIEELEETLLALEAELAMADTNYELAMRLHEECEKVKSRRDSALEEWIAGND</sequence>
<dbReference type="PROSITE" id="PS00211">
    <property type="entry name" value="ABC_TRANSPORTER_1"/>
    <property type="match status" value="2"/>
</dbReference>
<protein>
    <submittedName>
        <fullName evidence="6">ATP-binding cassette, subfamily F, member 3</fullName>
    </submittedName>
</protein>
<accession>A0A1M6BKS6</accession>
<dbReference type="CDD" id="cd03221">
    <property type="entry name" value="ABCF_EF-3"/>
    <property type="match status" value="2"/>
</dbReference>
<keyword evidence="7" id="KW-1185">Reference proteome</keyword>
<name>A0A1M6BKS6_9FIRM</name>
<dbReference type="InterPro" id="IPR051309">
    <property type="entry name" value="ABCF_ATPase"/>
</dbReference>
<keyword evidence="2" id="KW-0547">Nucleotide-binding</keyword>
<dbReference type="Gene3D" id="3.40.50.300">
    <property type="entry name" value="P-loop containing nucleotide triphosphate hydrolases"/>
    <property type="match status" value="2"/>
</dbReference>
<dbReference type="GO" id="GO:0003676">
    <property type="term" value="F:nucleic acid binding"/>
    <property type="evidence" value="ECO:0007669"/>
    <property type="project" value="UniProtKB-ARBA"/>
</dbReference>
<keyword evidence="4" id="KW-0175">Coiled coil</keyword>
<dbReference type="FunFam" id="3.40.50.300:FF:000309">
    <property type="entry name" value="ABC transporter ATP-binding protein"/>
    <property type="match status" value="1"/>
</dbReference>
<dbReference type="InterPro" id="IPR003593">
    <property type="entry name" value="AAA+_ATPase"/>
</dbReference>